<dbReference type="Gene3D" id="3.40.1280.10">
    <property type="match status" value="1"/>
</dbReference>
<dbReference type="Pfam" id="PF04452">
    <property type="entry name" value="Methyltrans_RNA"/>
    <property type="match status" value="1"/>
</dbReference>
<dbReference type="Gene3D" id="2.40.240.20">
    <property type="entry name" value="Hypothetical PUA domain-like, domain 1"/>
    <property type="match status" value="1"/>
</dbReference>
<keyword evidence="7 12" id="KW-0489">Methyltransferase</keyword>
<dbReference type="InterPro" id="IPR029026">
    <property type="entry name" value="tRNA_m1G_MTases_N"/>
</dbReference>
<name>A0A3M9M4H6_9MICO</name>
<evidence type="ECO:0000256" key="2">
    <source>
        <dbReference type="ARBA" id="ARBA00005528"/>
    </source>
</evidence>
<comment type="catalytic activity">
    <reaction evidence="11 12">
        <text>uridine(1498) in 16S rRNA + S-adenosyl-L-methionine = N(3)-methyluridine(1498) in 16S rRNA + S-adenosyl-L-homocysteine + H(+)</text>
        <dbReference type="Rhea" id="RHEA:42920"/>
        <dbReference type="Rhea" id="RHEA-COMP:10283"/>
        <dbReference type="Rhea" id="RHEA-COMP:10284"/>
        <dbReference type="ChEBI" id="CHEBI:15378"/>
        <dbReference type="ChEBI" id="CHEBI:57856"/>
        <dbReference type="ChEBI" id="CHEBI:59789"/>
        <dbReference type="ChEBI" id="CHEBI:65315"/>
        <dbReference type="ChEBI" id="CHEBI:74502"/>
        <dbReference type="EC" id="2.1.1.193"/>
    </reaction>
</comment>
<evidence type="ECO:0000256" key="7">
    <source>
        <dbReference type="ARBA" id="ARBA00022603"/>
    </source>
</evidence>
<keyword evidence="9 12" id="KW-0949">S-adenosyl-L-methionine</keyword>
<feature type="domain" description="Ribosomal RNA small subunit methyltransferase E methyltransferase" evidence="13">
    <location>
        <begin position="82"/>
        <end position="239"/>
    </location>
</feature>
<dbReference type="SUPFAM" id="SSF75217">
    <property type="entry name" value="alpha/beta knot"/>
    <property type="match status" value="1"/>
</dbReference>
<keyword evidence="8 12" id="KW-0808">Transferase</keyword>
<dbReference type="GO" id="GO:0005737">
    <property type="term" value="C:cytoplasm"/>
    <property type="evidence" value="ECO:0007669"/>
    <property type="project" value="UniProtKB-SubCell"/>
</dbReference>
<dbReference type="InterPro" id="IPR015947">
    <property type="entry name" value="PUA-like_sf"/>
</dbReference>
<proteinExistence type="inferred from homology"/>
<evidence type="ECO:0000256" key="12">
    <source>
        <dbReference type="PIRNR" id="PIRNR015601"/>
    </source>
</evidence>
<comment type="similarity">
    <text evidence="2 12">Belongs to the RNA methyltransferase RsmE family.</text>
</comment>
<evidence type="ECO:0000256" key="3">
    <source>
        <dbReference type="ARBA" id="ARBA00012328"/>
    </source>
</evidence>
<evidence type="ECO:0000256" key="6">
    <source>
        <dbReference type="ARBA" id="ARBA00022552"/>
    </source>
</evidence>
<dbReference type="InterPro" id="IPR046886">
    <property type="entry name" value="RsmE_MTase_dom"/>
</dbReference>
<evidence type="ECO:0000256" key="9">
    <source>
        <dbReference type="ARBA" id="ARBA00022691"/>
    </source>
</evidence>
<comment type="function">
    <text evidence="10 12">Specifically methylates the N3 position of the uracil ring of uridine 1498 (m3U1498) in 16S rRNA. Acts on the fully assembled 30S ribosomal subunit.</text>
</comment>
<keyword evidence="15" id="KW-1185">Reference proteome</keyword>
<evidence type="ECO:0000256" key="10">
    <source>
        <dbReference type="ARBA" id="ARBA00025699"/>
    </source>
</evidence>
<reference evidence="14 15" key="1">
    <citation type="submission" date="2018-11" db="EMBL/GenBank/DDBJ databases">
        <title>Draft genome of Simplicispira Flexivirga sp. BO-16.</title>
        <authorList>
            <person name="Im W.T."/>
        </authorList>
    </citation>
    <scope>NUCLEOTIDE SEQUENCE [LARGE SCALE GENOMIC DNA]</scope>
    <source>
        <strain evidence="14 15">BO-16</strain>
    </source>
</reference>
<keyword evidence="6 12" id="KW-0698">rRNA processing</keyword>
<dbReference type="Proteomes" id="UP000271678">
    <property type="component" value="Unassembled WGS sequence"/>
</dbReference>
<dbReference type="InterPro" id="IPR006700">
    <property type="entry name" value="RsmE"/>
</dbReference>
<comment type="caution">
    <text evidence="14">The sequence shown here is derived from an EMBL/GenBank/DDBJ whole genome shotgun (WGS) entry which is preliminary data.</text>
</comment>
<dbReference type="NCBIfam" id="TIGR00046">
    <property type="entry name" value="RsmE family RNA methyltransferase"/>
    <property type="match status" value="1"/>
</dbReference>
<comment type="subcellular location">
    <subcellularLocation>
        <location evidence="1 12">Cytoplasm</location>
    </subcellularLocation>
</comment>
<gene>
    <name evidence="14" type="ORF">EFY87_14495</name>
</gene>
<dbReference type="AlphaFoldDB" id="A0A3M9M4H6"/>
<evidence type="ECO:0000256" key="1">
    <source>
        <dbReference type="ARBA" id="ARBA00004496"/>
    </source>
</evidence>
<dbReference type="CDD" id="cd18084">
    <property type="entry name" value="RsmE-like"/>
    <property type="match status" value="1"/>
</dbReference>
<dbReference type="InterPro" id="IPR029028">
    <property type="entry name" value="Alpha/beta_knot_MTases"/>
</dbReference>
<organism evidence="14 15">
    <name type="scientific">Flexivirga caeni</name>
    <dbReference type="NCBI Taxonomy" id="2294115"/>
    <lineage>
        <taxon>Bacteria</taxon>
        <taxon>Bacillati</taxon>
        <taxon>Actinomycetota</taxon>
        <taxon>Actinomycetes</taxon>
        <taxon>Micrococcales</taxon>
        <taxon>Dermacoccaceae</taxon>
        <taxon>Flexivirga</taxon>
    </lineage>
</organism>
<dbReference type="PANTHER" id="PTHR30027">
    <property type="entry name" value="RIBOSOMAL RNA SMALL SUBUNIT METHYLTRANSFERASE E"/>
    <property type="match status" value="1"/>
</dbReference>
<dbReference type="PANTHER" id="PTHR30027:SF3">
    <property type="entry name" value="16S RRNA (URACIL(1498)-N(3))-METHYLTRANSFERASE"/>
    <property type="match status" value="1"/>
</dbReference>
<protein>
    <recommendedName>
        <fullName evidence="4 12">Ribosomal RNA small subunit methyltransferase E</fullName>
        <ecNumber evidence="3 12">2.1.1.193</ecNumber>
    </recommendedName>
</protein>
<dbReference type="GO" id="GO:0070042">
    <property type="term" value="F:rRNA (uridine-N3-)-methyltransferase activity"/>
    <property type="evidence" value="ECO:0007669"/>
    <property type="project" value="TreeGrafter"/>
</dbReference>
<dbReference type="SUPFAM" id="SSF88697">
    <property type="entry name" value="PUA domain-like"/>
    <property type="match status" value="1"/>
</dbReference>
<evidence type="ECO:0000313" key="15">
    <source>
        <dbReference type="Proteomes" id="UP000271678"/>
    </source>
</evidence>
<dbReference type="GO" id="GO:0070475">
    <property type="term" value="P:rRNA base methylation"/>
    <property type="evidence" value="ECO:0007669"/>
    <property type="project" value="TreeGrafter"/>
</dbReference>
<dbReference type="EMBL" id="RJJQ01000016">
    <property type="protein sequence ID" value="RNI20440.1"/>
    <property type="molecule type" value="Genomic_DNA"/>
</dbReference>
<accession>A0A3M9M4H6</accession>
<evidence type="ECO:0000256" key="4">
    <source>
        <dbReference type="ARBA" id="ARBA00013673"/>
    </source>
</evidence>
<dbReference type="PIRSF" id="PIRSF015601">
    <property type="entry name" value="MTase_slr0722"/>
    <property type="match status" value="1"/>
</dbReference>
<evidence type="ECO:0000313" key="14">
    <source>
        <dbReference type="EMBL" id="RNI20440.1"/>
    </source>
</evidence>
<sequence length="246" mass="25948">MTSRLFFAAESALDGLAIGDTVSVTGEEARHAVVVSRFTTGEVVRVADGSGQVVEGAIVVAEPELLSVMVEKIHESAAAATRFVLLQALAKGGRDEQAVEAATELGVDAVIPWRADRSIVQWRGDRAVKAQRKWEALARAASKQSRRPAVPPIEPVVTSKSVLSRLADADAVIVLHEDAEQPIGEFDVPAGEVVIVVGPEGGISPGELSAFQDVGARPLRLGPTVLRASNAGPTALAILLSRTRWR</sequence>
<dbReference type="RefSeq" id="WP_123272198.1">
    <property type="nucleotide sequence ID" value="NZ_RJJQ01000016.1"/>
</dbReference>
<evidence type="ECO:0000256" key="11">
    <source>
        <dbReference type="ARBA" id="ARBA00047944"/>
    </source>
</evidence>
<evidence type="ECO:0000259" key="13">
    <source>
        <dbReference type="Pfam" id="PF04452"/>
    </source>
</evidence>
<keyword evidence="5 12" id="KW-0963">Cytoplasm</keyword>
<evidence type="ECO:0000256" key="5">
    <source>
        <dbReference type="ARBA" id="ARBA00022490"/>
    </source>
</evidence>
<dbReference type="OrthoDB" id="9808126at2"/>
<dbReference type="NCBIfam" id="NF008693">
    <property type="entry name" value="PRK11713.2-3"/>
    <property type="match status" value="1"/>
</dbReference>
<dbReference type="EC" id="2.1.1.193" evidence="3 12"/>
<evidence type="ECO:0000256" key="8">
    <source>
        <dbReference type="ARBA" id="ARBA00022679"/>
    </source>
</evidence>